<gene>
    <name evidence="1" type="ORF">D7Z94_19870</name>
</gene>
<name>A0A3B0C245_9FLAO</name>
<reference evidence="1 2" key="1">
    <citation type="submission" date="2018-10" db="EMBL/GenBank/DDBJ databases">
        <title>Ulvibacterium marinum gen. nov., sp. nov., a novel marine bacterium of the family Flavobacteriaceae, isolated from a culture of the green alga Ulva prolifera.</title>
        <authorList>
            <person name="Zhang Z."/>
        </authorList>
    </citation>
    <scope>NUCLEOTIDE SEQUENCE [LARGE SCALE GENOMIC DNA]</scope>
    <source>
        <strain evidence="1 2">CCMM003</strain>
    </source>
</reference>
<evidence type="ECO:0000313" key="2">
    <source>
        <dbReference type="Proteomes" id="UP000276603"/>
    </source>
</evidence>
<dbReference type="AlphaFoldDB" id="A0A3B0C245"/>
<sequence>MLLVCFQSGFGQSSSTSKMFQAMAESESDLLIRINNNMNEKELQSRIAILHHLDKAITIDYSRDASGNITTLSSSGGKNKGSCESDDFGYLIISLQNNRWRNCMISDKE</sequence>
<organism evidence="1 2">
    <name type="scientific">Ulvibacterium marinum</name>
    <dbReference type="NCBI Taxonomy" id="2419782"/>
    <lineage>
        <taxon>Bacteria</taxon>
        <taxon>Pseudomonadati</taxon>
        <taxon>Bacteroidota</taxon>
        <taxon>Flavobacteriia</taxon>
        <taxon>Flavobacteriales</taxon>
        <taxon>Flavobacteriaceae</taxon>
        <taxon>Ulvibacterium</taxon>
    </lineage>
</organism>
<evidence type="ECO:0000313" key="1">
    <source>
        <dbReference type="EMBL" id="RKN78474.1"/>
    </source>
</evidence>
<proteinExistence type="predicted"/>
<keyword evidence="2" id="KW-1185">Reference proteome</keyword>
<dbReference type="EMBL" id="RBCJ01000004">
    <property type="protein sequence ID" value="RKN78474.1"/>
    <property type="molecule type" value="Genomic_DNA"/>
</dbReference>
<dbReference type="Proteomes" id="UP000276603">
    <property type="component" value="Unassembled WGS sequence"/>
</dbReference>
<accession>A0A3B0C245</accession>
<protein>
    <submittedName>
        <fullName evidence="1">Uncharacterized protein</fullName>
    </submittedName>
</protein>
<comment type="caution">
    <text evidence="1">The sequence shown here is derived from an EMBL/GenBank/DDBJ whole genome shotgun (WGS) entry which is preliminary data.</text>
</comment>